<name>O26456_METTH</name>
<keyword evidence="8" id="KW-1133">Transmembrane helix</keyword>
<feature type="transmembrane region" description="Helical" evidence="8">
    <location>
        <begin position="109"/>
        <end position="128"/>
    </location>
</feature>
<evidence type="ECO:0000256" key="4">
    <source>
        <dbReference type="ARBA" id="ARBA00022679"/>
    </source>
</evidence>
<feature type="transmembrane region" description="Helical" evidence="8">
    <location>
        <begin position="204"/>
        <end position="223"/>
    </location>
</feature>
<dbReference type="EC" id="2.7.13.3" evidence="2"/>
<accession>O26456</accession>
<evidence type="ECO:0000256" key="6">
    <source>
        <dbReference type="ARBA" id="ARBA00022777"/>
    </source>
</evidence>
<dbReference type="SUPFAM" id="SSF55785">
    <property type="entry name" value="PYP-like sensor domain (PAS domain)"/>
    <property type="match status" value="1"/>
</dbReference>
<dbReference type="InterPro" id="IPR000014">
    <property type="entry name" value="PAS"/>
</dbReference>
<dbReference type="KEGG" id="mth:MTH_356"/>
<evidence type="ECO:0000256" key="8">
    <source>
        <dbReference type="SAM" id="Phobius"/>
    </source>
</evidence>
<keyword evidence="3" id="KW-0597">Phosphoprotein</keyword>
<evidence type="ECO:0000256" key="2">
    <source>
        <dbReference type="ARBA" id="ARBA00012438"/>
    </source>
</evidence>
<feature type="domain" description="PAS" evidence="9">
    <location>
        <begin position="272"/>
        <end position="306"/>
    </location>
</feature>
<dbReference type="GO" id="GO:0004673">
    <property type="term" value="F:protein histidine kinase activity"/>
    <property type="evidence" value="ECO:0007669"/>
    <property type="project" value="UniProtKB-EC"/>
</dbReference>
<dbReference type="PROSITE" id="PS50112">
    <property type="entry name" value="PAS"/>
    <property type="match status" value="1"/>
</dbReference>
<dbReference type="AlphaFoldDB" id="O26456"/>
<dbReference type="SMART" id="SM00387">
    <property type="entry name" value="HATPase_c"/>
    <property type="match status" value="1"/>
</dbReference>
<keyword evidence="8" id="KW-0812">Transmembrane</keyword>
<feature type="transmembrane region" description="Helical" evidence="8">
    <location>
        <begin position="51"/>
        <end position="70"/>
    </location>
</feature>
<dbReference type="STRING" id="187420.MTH_356"/>
<feature type="transmembrane region" description="Helical" evidence="8">
    <location>
        <begin position="12"/>
        <end position="31"/>
    </location>
</feature>
<evidence type="ECO:0000256" key="3">
    <source>
        <dbReference type="ARBA" id="ARBA00022553"/>
    </source>
</evidence>
<comment type="catalytic activity">
    <reaction evidence="1">
        <text>ATP + protein L-histidine = ADP + protein N-phospho-L-histidine.</text>
        <dbReference type="EC" id="2.7.13.3"/>
    </reaction>
</comment>
<evidence type="ECO:0000259" key="9">
    <source>
        <dbReference type="PROSITE" id="PS50112"/>
    </source>
</evidence>
<dbReference type="Pfam" id="PF02518">
    <property type="entry name" value="HATPase_c"/>
    <property type="match status" value="1"/>
</dbReference>
<dbReference type="Pfam" id="PF07568">
    <property type="entry name" value="HisKA_2"/>
    <property type="match status" value="1"/>
</dbReference>
<keyword evidence="4" id="KW-0808">Transferase</keyword>
<dbReference type="EnsemblBacteria" id="AAB84862">
    <property type="protein sequence ID" value="AAB84862"/>
    <property type="gene ID" value="MTH_356"/>
</dbReference>
<dbReference type="InterPro" id="IPR036890">
    <property type="entry name" value="HATPase_C_sf"/>
</dbReference>
<reference evidence="10 11" key="1">
    <citation type="journal article" date="1997" name="J. Bacteriol.">
        <title>Complete genome sequence of Methanobacterium thermoautotrophicum deltaH: functional analysis and comparative genomics.</title>
        <authorList>
            <person name="Smith D.R."/>
            <person name="Doucette-Stamm L.A."/>
            <person name="Deloughery C."/>
            <person name="Lee H.-M."/>
            <person name="Dubois J."/>
            <person name="Aldredge T."/>
            <person name="Bashirzadeh R."/>
            <person name="Blakely D."/>
            <person name="Cook R."/>
            <person name="Gilbert K."/>
            <person name="Harrison D."/>
            <person name="Hoang L."/>
            <person name="Keagle P."/>
            <person name="Lumm W."/>
            <person name="Pothier B."/>
            <person name="Qiu D."/>
            <person name="Spadafora R."/>
            <person name="Vicare R."/>
            <person name="Wang Y."/>
            <person name="Wierzbowski J."/>
            <person name="Gibson R."/>
            <person name="Jiwani N."/>
            <person name="Caruso A."/>
            <person name="Bush D."/>
            <person name="Safer H."/>
            <person name="Patwell D."/>
            <person name="Prabhakar S."/>
            <person name="McDougall S."/>
            <person name="Shimer G."/>
            <person name="Goyal A."/>
            <person name="Pietrovski S."/>
            <person name="Church G.M."/>
            <person name="Daniels C.J."/>
            <person name="Mao J.-i."/>
            <person name="Rice P."/>
            <person name="Nolling J."/>
            <person name="Reeve J.N."/>
        </authorList>
    </citation>
    <scope>NUCLEOTIDE SEQUENCE [LARGE SCALE GENOMIC DNA]</scope>
    <source>
        <strain evidence="11">ATCC 29096 / DSM 1053 / JCM 10044 / NBRC 100330 / Delta H</strain>
    </source>
</reference>
<dbReference type="PIR" id="H69145">
    <property type="entry name" value="H69145"/>
</dbReference>
<evidence type="ECO:0000256" key="1">
    <source>
        <dbReference type="ARBA" id="ARBA00000085"/>
    </source>
</evidence>
<dbReference type="InterPro" id="IPR003594">
    <property type="entry name" value="HATPase_dom"/>
</dbReference>
<dbReference type="GO" id="GO:0005524">
    <property type="term" value="F:ATP binding"/>
    <property type="evidence" value="ECO:0007669"/>
    <property type="project" value="UniProtKB-KW"/>
</dbReference>
<proteinExistence type="predicted"/>
<dbReference type="InterPro" id="IPR035965">
    <property type="entry name" value="PAS-like_dom_sf"/>
</dbReference>
<dbReference type="Gene3D" id="3.30.450.20">
    <property type="entry name" value="PAS domain"/>
    <property type="match status" value="1"/>
</dbReference>
<evidence type="ECO:0000313" key="11">
    <source>
        <dbReference type="Proteomes" id="UP000005223"/>
    </source>
</evidence>
<dbReference type="InParanoid" id="O26456"/>
<feature type="transmembrane region" description="Helical" evidence="8">
    <location>
        <begin position="77"/>
        <end position="97"/>
    </location>
</feature>
<keyword evidence="6 10" id="KW-0418">Kinase</keyword>
<gene>
    <name evidence="10" type="ordered locus">MTH_356</name>
</gene>
<feature type="transmembrane region" description="Helical" evidence="8">
    <location>
        <begin position="135"/>
        <end position="158"/>
    </location>
</feature>
<dbReference type="PANTHER" id="PTHR41523:SF8">
    <property type="entry name" value="ETHYLENE RESPONSE SENSOR PROTEIN"/>
    <property type="match status" value="1"/>
</dbReference>
<keyword evidence="11" id="KW-1185">Reference proteome</keyword>
<evidence type="ECO:0000256" key="5">
    <source>
        <dbReference type="ARBA" id="ARBA00022741"/>
    </source>
</evidence>
<dbReference type="HOGENOM" id="CLU_480319_0_0_2"/>
<dbReference type="EMBL" id="AE000666">
    <property type="protein sequence ID" value="AAB84862.1"/>
    <property type="molecule type" value="Genomic_DNA"/>
</dbReference>
<dbReference type="Proteomes" id="UP000005223">
    <property type="component" value="Chromosome"/>
</dbReference>
<dbReference type="InterPro" id="IPR011495">
    <property type="entry name" value="Sig_transdc_His_kin_sub2_dim/P"/>
</dbReference>
<organism evidence="10 11">
    <name type="scientific">Methanothermobacter thermautotrophicus (strain ATCC 29096 / DSM 1053 / JCM 10044 / NBRC 100330 / Delta H)</name>
    <name type="common">Methanobacterium thermoautotrophicum</name>
    <dbReference type="NCBI Taxonomy" id="187420"/>
    <lineage>
        <taxon>Archaea</taxon>
        <taxon>Methanobacteriati</taxon>
        <taxon>Methanobacteriota</taxon>
        <taxon>Methanomada group</taxon>
        <taxon>Methanobacteria</taxon>
        <taxon>Methanobacteriales</taxon>
        <taxon>Methanobacteriaceae</taxon>
        <taxon>Methanothermobacter</taxon>
    </lineage>
</organism>
<dbReference type="SUPFAM" id="SSF55874">
    <property type="entry name" value="ATPase domain of HSP90 chaperone/DNA topoisomerase II/histidine kinase"/>
    <property type="match status" value="1"/>
</dbReference>
<protein>
    <recommendedName>
        <fullName evidence="2">histidine kinase</fullName>
        <ecNumber evidence="2">2.7.13.3</ecNumber>
    </recommendedName>
</protein>
<dbReference type="Gene3D" id="3.30.565.10">
    <property type="entry name" value="Histidine kinase-like ATPase, C-terminal domain"/>
    <property type="match status" value="1"/>
</dbReference>
<keyword evidence="5" id="KW-0547">Nucleotide-binding</keyword>
<keyword evidence="8" id="KW-0472">Membrane</keyword>
<dbReference type="PaxDb" id="187420-MTH_356"/>
<dbReference type="PANTHER" id="PTHR41523">
    <property type="entry name" value="TWO-COMPONENT SYSTEM SENSOR PROTEIN"/>
    <property type="match status" value="1"/>
</dbReference>
<evidence type="ECO:0000256" key="7">
    <source>
        <dbReference type="ARBA" id="ARBA00022840"/>
    </source>
</evidence>
<evidence type="ECO:0000313" key="10">
    <source>
        <dbReference type="EMBL" id="AAB84862.1"/>
    </source>
</evidence>
<dbReference type="DNASU" id="1470317"/>
<sequence length="567" mass="62431">MLNLEPDSAIFARRLSFSFALAVIILSALTITGHLMGIPQLRGEIMGSPHTQPMTAAVFLMLGSAIILLSKQIRTPALYIATFLLVFYTLTVTGYLQTSITGYGSNSRFISSILFIIYAIILILFSSSRYTAPQVLAFSAGTVAYCVATGYLGGVGVYGQYFQMAFYTAILHLLTSTSFLSLYPEEGIVAPIHMSFTGGHLARLLIPIMIASITILGLFTMKISQRLFPGFGEVFLMGMTASLTIIVVILASDELNRIDEKRSEYQRDLLEAQKFFRDVVENLAEAVAVFDKEGSIIYRNSAMKKLGIMDLPRPSSSGEPVMIEQMKVGDGHYTGWMVPRFSDGKFTGYIVSLTDITDLIGIQRSLESTVSERDALLAEVHHRVKNNLQIIMSLLNIQAMNASEEAREVLRDAQSRVRAMAILHETIYDSGNFTGVDMGSFITRLIERLVSAYGVYGIHFRVDADVRVNLETAIPLGLLINEAVTNSIRHAFPSGEGSITVTMESDGLLYLRVEDDGTGMEGIPDGTVGLSLMRALADQLEGELEIESDQGTVVSLRFRELEYMKRT</sequence>
<feature type="transmembrane region" description="Helical" evidence="8">
    <location>
        <begin position="235"/>
        <end position="252"/>
    </location>
</feature>
<keyword evidence="7" id="KW-0067">ATP-binding</keyword>